<evidence type="ECO:0000256" key="2">
    <source>
        <dbReference type="PROSITE-ProRule" id="PRU01091"/>
    </source>
</evidence>
<dbReference type="Pfam" id="PF00486">
    <property type="entry name" value="Trans_reg_C"/>
    <property type="match status" value="1"/>
</dbReference>
<dbReference type="SUPFAM" id="SSF46894">
    <property type="entry name" value="C-terminal effector domain of the bipartite response regulators"/>
    <property type="match status" value="1"/>
</dbReference>
<dbReference type="Gene3D" id="1.10.10.10">
    <property type="entry name" value="Winged helix-like DNA-binding domain superfamily/Winged helix DNA-binding domain"/>
    <property type="match status" value="1"/>
</dbReference>
<dbReference type="GO" id="GO:0006355">
    <property type="term" value="P:regulation of DNA-templated transcription"/>
    <property type="evidence" value="ECO:0007669"/>
    <property type="project" value="InterPro"/>
</dbReference>
<evidence type="ECO:0000313" key="5">
    <source>
        <dbReference type="Proteomes" id="UP000009286"/>
    </source>
</evidence>
<dbReference type="GO" id="GO:0000160">
    <property type="term" value="P:phosphorelay signal transduction system"/>
    <property type="evidence" value="ECO:0007669"/>
    <property type="project" value="InterPro"/>
</dbReference>
<proteinExistence type="predicted"/>
<organism evidence="4 5">
    <name type="scientific">Micavibrio aeruginosavorus (strain ARL-13)</name>
    <dbReference type="NCBI Taxonomy" id="856793"/>
    <lineage>
        <taxon>Bacteria</taxon>
        <taxon>Pseudomonadati</taxon>
        <taxon>Bdellovibrionota</taxon>
        <taxon>Bdellovibrionia</taxon>
        <taxon>Bdellovibrionales</taxon>
        <taxon>Pseudobdellovibrionaceae</taxon>
        <taxon>Micavibrio</taxon>
    </lineage>
</organism>
<dbReference type="EMBL" id="CP002382">
    <property type="protein sequence ID" value="AEP08397.1"/>
    <property type="molecule type" value="Genomic_DNA"/>
</dbReference>
<sequence length="196" mass="21163">MPGVLFRPGFWHDTGMTQNISSPMPPSSTPLSVRVPPSLPARVGDVLVRAAARYGVSVTVTTMPADIDLSDMLDGSRRVRLGLVLDMIRRHSVTGPAPAILGMFEFLSADLALRGADGIVTRLTEKERDLLSVLLAARGAAVARDVLLDRVWGFAPGVETHTLETHIYRLRQKLETDPAAPVILTTDGDGYRLIVG</sequence>
<dbReference type="HOGENOM" id="CLU_119968_0_0_5"/>
<dbReference type="InterPro" id="IPR001867">
    <property type="entry name" value="OmpR/PhoB-type_DNA-bd"/>
</dbReference>
<feature type="domain" description="OmpR/PhoB-type" evidence="3">
    <location>
        <begin position="95"/>
        <end position="195"/>
    </location>
</feature>
<dbReference type="Proteomes" id="UP000009286">
    <property type="component" value="Chromosome"/>
</dbReference>
<keyword evidence="5" id="KW-1185">Reference proteome</keyword>
<keyword evidence="1 2" id="KW-0238">DNA-binding</keyword>
<gene>
    <name evidence="4" type="ordered locus">MICA_49</name>
</gene>
<dbReference type="KEGG" id="mai:MICA_49"/>
<accession>G2KLG1</accession>
<evidence type="ECO:0000256" key="1">
    <source>
        <dbReference type="ARBA" id="ARBA00023125"/>
    </source>
</evidence>
<feature type="DNA-binding region" description="OmpR/PhoB-type" evidence="2">
    <location>
        <begin position="95"/>
        <end position="195"/>
    </location>
</feature>
<dbReference type="CDD" id="cd00383">
    <property type="entry name" value="trans_reg_C"/>
    <property type="match status" value="1"/>
</dbReference>
<dbReference type="eggNOG" id="COG0745">
    <property type="taxonomic scope" value="Bacteria"/>
</dbReference>
<evidence type="ECO:0000313" key="4">
    <source>
        <dbReference type="EMBL" id="AEP08397.1"/>
    </source>
</evidence>
<dbReference type="PROSITE" id="PS51755">
    <property type="entry name" value="OMPR_PHOB"/>
    <property type="match status" value="1"/>
</dbReference>
<dbReference type="GO" id="GO:0003677">
    <property type="term" value="F:DNA binding"/>
    <property type="evidence" value="ECO:0007669"/>
    <property type="project" value="UniProtKB-UniRule"/>
</dbReference>
<dbReference type="InterPro" id="IPR036388">
    <property type="entry name" value="WH-like_DNA-bd_sf"/>
</dbReference>
<dbReference type="SMART" id="SM00862">
    <property type="entry name" value="Trans_reg_C"/>
    <property type="match status" value="1"/>
</dbReference>
<name>G2KLG1_MICAA</name>
<reference evidence="4 5" key="1">
    <citation type="journal article" date="2011" name="BMC Genomics">
        <title>Genomic insights into an obligate epibiotic bacterial predator: Micavibrio aeruginosavorus ARL-13.</title>
        <authorList>
            <person name="Wang Z."/>
            <person name="Kadouri D."/>
            <person name="Wu M."/>
        </authorList>
    </citation>
    <scope>NUCLEOTIDE SEQUENCE [LARGE SCALE GENOMIC DNA]</scope>
    <source>
        <strain evidence="4 5">ARL-13</strain>
    </source>
</reference>
<dbReference type="InterPro" id="IPR016032">
    <property type="entry name" value="Sig_transdc_resp-reg_C-effctor"/>
</dbReference>
<dbReference type="STRING" id="856793.MICA_49"/>
<evidence type="ECO:0000259" key="3">
    <source>
        <dbReference type="PROSITE" id="PS51755"/>
    </source>
</evidence>
<protein>
    <submittedName>
        <fullName evidence="4">Transcriptional regulator family protein</fullName>
    </submittedName>
</protein>
<dbReference type="AlphaFoldDB" id="G2KLG1"/>